<dbReference type="InterPro" id="IPR003188">
    <property type="entry name" value="PTS_IIA_lac/cel"/>
</dbReference>
<gene>
    <name evidence="7" type="ORF">H9659_07740</name>
</gene>
<feature type="modified residue" description="Phosphohistidine; by HPr" evidence="5">
    <location>
        <position position="79"/>
    </location>
</feature>
<dbReference type="Proteomes" id="UP000659496">
    <property type="component" value="Unassembled WGS sequence"/>
</dbReference>
<sequence length="112" mass="12754">MQTVEEIQMLSFSIILHAGNARSSSMEAIALAKNYEFEEARRKIEEANEEFTLAHHEQTKLLTAEANGEVNTVTVILIHAQDHLMTAMTVKELANEMIDMYEKMKSIEEGKR</sequence>
<evidence type="ECO:0000256" key="2">
    <source>
        <dbReference type="ARBA" id="ARBA00022597"/>
    </source>
</evidence>
<keyword evidence="2" id="KW-0762">Sugar transport</keyword>
<evidence type="ECO:0000256" key="6">
    <source>
        <dbReference type="SAM" id="Coils"/>
    </source>
</evidence>
<proteinExistence type="predicted"/>
<organism evidence="7 8">
    <name type="scientific">Sporosarcina gallistercoris</name>
    <dbReference type="NCBI Taxonomy" id="2762245"/>
    <lineage>
        <taxon>Bacteria</taxon>
        <taxon>Bacillati</taxon>
        <taxon>Bacillota</taxon>
        <taxon>Bacilli</taxon>
        <taxon>Bacillales</taxon>
        <taxon>Caryophanaceae</taxon>
        <taxon>Sporosarcina</taxon>
    </lineage>
</organism>
<keyword evidence="3" id="KW-0808">Transferase</keyword>
<feature type="coiled-coil region" evidence="6">
    <location>
        <begin position="30"/>
        <end position="57"/>
    </location>
</feature>
<keyword evidence="6" id="KW-0175">Coiled coil</keyword>
<keyword evidence="4" id="KW-0598">Phosphotransferase system</keyword>
<dbReference type="CDD" id="cd00215">
    <property type="entry name" value="PTS_IIA_lac"/>
    <property type="match status" value="1"/>
</dbReference>
<dbReference type="InterPro" id="IPR036542">
    <property type="entry name" value="PTS_IIA_lac/cel_sf"/>
</dbReference>
<keyword evidence="1" id="KW-0813">Transport</keyword>
<keyword evidence="8" id="KW-1185">Reference proteome</keyword>
<dbReference type="PROSITE" id="PS51095">
    <property type="entry name" value="PTS_EIIA_TYPE_3"/>
    <property type="match status" value="1"/>
</dbReference>
<dbReference type="SUPFAM" id="SSF46973">
    <property type="entry name" value="Enzyme IIa from lactose specific PTS, IIa-lac"/>
    <property type="match status" value="1"/>
</dbReference>
<accession>A0ABR8PJ60</accession>
<dbReference type="PIRSF" id="PIRSF000699">
    <property type="entry name" value="PTS_IILac_III"/>
    <property type="match status" value="1"/>
</dbReference>
<name>A0ABR8PJ60_9BACL</name>
<evidence type="ECO:0000313" key="8">
    <source>
        <dbReference type="Proteomes" id="UP000659496"/>
    </source>
</evidence>
<dbReference type="PANTHER" id="PTHR34382:SF7">
    <property type="entry name" value="PTS SYSTEM N,N'-DIACETYLCHITOBIOSE-SPECIFIC EIIA COMPONENT"/>
    <property type="match status" value="1"/>
</dbReference>
<comment type="caution">
    <text evidence="7">The sequence shown here is derived from an EMBL/GenBank/DDBJ whole genome shotgun (WGS) entry which is preliminary data.</text>
</comment>
<evidence type="ECO:0000256" key="1">
    <source>
        <dbReference type="ARBA" id="ARBA00022448"/>
    </source>
</evidence>
<dbReference type="RefSeq" id="WP_191689360.1">
    <property type="nucleotide sequence ID" value="NZ_JACSQY010000004.1"/>
</dbReference>
<evidence type="ECO:0000256" key="4">
    <source>
        <dbReference type="ARBA" id="ARBA00022683"/>
    </source>
</evidence>
<dbReference type="EMBL" id="JACSQY010000004">
    <property type="protein sequence ID" value="MBD7908217.1"/>
    <property type="molecule type" value="Genomic_DNA"/>
</dbReference>
<reference evidence="7 8" key="1">
    <citation type="submission" date="2020-08" db="EMBL/GenBank/DDBJ databases">
        <title>A Genomic Blueprint of the Chicken Gut Microbiome.</title>
        <authorList>
            <person name="Gilroy R."/>
            <person name="Ravi A."/>
            <person name="Getino M."/>
            <person name="Pursley I."/>
            <person name="Horton D.L."/>
            <person name="Alikhan N.-F."/>
            <person name="Baker D."/>
            <person name="Gharbi K."/>
            <person name="Hall N."/>
            <person name="Watson M."/>
            <person name="Adriaenssens E.M."/>
            <person name="Foster-Nyarko E."/>
            <person name="Jarju S."/>
            <person name="Secka A."/>
            <person name="Antonio M."/>
            <person name="Oren A."/>
            <person name="Chaudhuri R."/>
            <person name="La Ragione R.M."/>
            <person name="Hildebrand F."/>
            <person name="Pallen M.J."/>
        </authorList>
    </citation>
    <scope>NUCLEOTIDE SEQUENCE [LARGE SCALE GENOMIC DNA]</scope>
    <source>
        <strain evidence="7 8">Sa3CUA8</strain>
    </source>
</reference>
<dbReference type="Pfam" id="PF02255">
    <property type="entry name" value="PTS_IIA"/>
    <property type="match status" value="1"/>
</dbReference>
<evidence type="ECO:0000256" key="5">
    <source>
        <dbReference type="PROSITE-ProRule" id="PRU00418"/>
    </source>
</evidence>
<protein>
    <submittedName>
        <fullName evidence="7">PTS lactose/cellobiose transporter subunit IIA</fullName>
    </submittedName>
</protein>
<evidence type="ECO:0000313" key="7">
    <source>
        <dbReference type="EMBL" id="MBD7908217.1"/>
    </source>
</evidence>
<dbReference type="PANTHER" id="PTHR34382">
    <property type="entry name" value="PTS SYSTEM N,N'-DIACETYLCHITOBIOSE-SPECIFIC EIIA COMPONENT"/>
    <property type="match status" value="1"/>
</dbReference>
<evidence type="ECO:0000256" key="3">
    <source>
        <dbReference type="ARBA" id="ARBA00022679"/>
    </source>
</evidence>
<dbReference type="Gene3D" id="1.20.58.80">
    <property type="entry name" value="Phosphotransferase system, lactose/cellobiose-type IIA subunit"/>
    <property type="match status" value="1"/>
</dbReference>